<protein>
    <submittedName>
        <fullName evidence="1">Uncharacterized protein</fullName>
    </submittedName>
</protein>
<evidence type="ECO:0000313" key="1">
    <source>
        <dbReference type="EMBL" id="MEQ2214549.1"/>
    </source>
</evidence>
<comment type="caution">
    <text evidence="1">The sequence shown here is derived from an EMBL/GenBank/DDBJ whole genome shotgun (WGS) entry which is preliminary data.</text>
</comment>
<accession>A0ABV0S1Y1</accession>
<evidence type="ECO:0000313" key="2">
    <source>
        <dbReference type="Proteomes" id="UP001434883"/>
    </source>
</evidence>
<dbReference type="EMBL" id="JAHRIN010067470">
    <property type="protein sequence ID" value="MEQ2214549.1"/>
    <property type="molecule type" value="Genomic_DNA"/>
</dbReference>
<sequence length="70" mass="7669">MEVSGWRRPQKTPWAPTPVCLTTPWAPAHTLLAVSTYCPLRPLLMCPGNQVMMAGLSRHSLCGTVQCECS</sequence>
<name>A0ABV0S1Y1_9TELE</name>
<keyword evidence="2" id="KW-1185">Reference proteome</keyword>
<proteinExistence type="predicted"/>
<gene>
    <name evidence="1" type="ORF">XENOCAPTIV_011872</name>
</gene>
<organism evidence="1 2">
    <name type="scientific">Xenoophorus captivus</name>
    <dbReference type="NCBI Taxonomy" id="1517983"/>
    <lineage>
        <taxon>Eukaryota</taxon>
        <taxon>Metazoa</taxon>
        <taxon>Chordata</taxon>
        <taxon>Craniata</taxon>
        <taxon>Vertebrata</taxon>
        <taxon>Euteleostomi</taxon>
        <taxon>Actinopterygii</taxon>
        <taxon>Neopterygii</taxon>
        <taxon>Teleostei</taxon>
        <taxon>Neoteleostei</taxon>
        <taxon>Acanthomorphata</taxon>
        <taxon>Ovalentaria</taxon>
        <taxon>Atherinomorphae</taxon>
        <taxon>Cyprinodontiformes</taxon>
        <taxon>Goodeidae</taxon>
        <taxon>Xenoophorus</taxon>
    </lineage>
</organism>
<reference evidence="1 2" key="1">
    <citation type="submission" date="2021-06" db="EMBL/GenBank/DDBJ databases">
        <authorList>
            <person name="Palmer J.M."/>
        </authorList>
    </citation>
    <scope>NUCLEOTIDE SEQUENCE [LARGE SCALE GENOMIC DNA]</scope>
    <source>
        <strain evidence="1 2">XC_2019</strain>
        <tissue evidence="1">Muscle</tissue>
    </source>
</reference>
<dbReference type="Proteomes" id="UP001434883">
    <property type="component" value="Unassembled WGS sequence"/>
</dbReference>